<sequence length="352" mass="39014">MDALANKLREQARAEGFDACQICAPDAVPDVPARLDAFLEKGYHGQMGWLAERTHWRGNPAALWPEARSVIMLAVSYTPEEDPLEALTRKEAGTVSVYAQNKDYHDLVKKGLKRLARWLIAEAGGEVKVFVDTAPVPEKPLGQAAGLGWQGKHTNLVSRELGNWFFIGSIFSTLDLLKDAPEQDHCGSCRNCLDVCPTGAFPAAYQLDARRCISYLTIEHHGPVDEELRPLLGNRIYGCDDCLAVCPWNKFAQNARDIRLKPRDDLQSPPLAELAMLNDTEFREKFSGSPIKRIGRNRFVRNVLYAVGNSGSTNLLKCAQHLLNDNDETVRDAADWACKRLKSAANGQDEAG</sequence>
<dbReference type="Pfam" id="PF08331">
    <property type="entry name" value="QueG_DUF1730"/>
    <property type="match status" value="1"/>
</dbReference>
<dbReference type="Pfam" id="PF13484">
    <property type="entry name" value="Fer4_16"/>
    <property type="match status" value="1"/>
</dbReference>
<feature type="binding site" evidence="9">
    <location>
        <position position="212"/>
    </location>
    <ligand>
        <name>[4Fe-4S] cluster</name>
        <dbReference type="ChEBI" id="CHEBI:49883"/>
        <label>2</label>
    </ligand>
</feature>
<evidence type="ECO:0000256" key="8">
    <source>
        <dbReference type="ARBA" id="ARBA00023014"/>
    </source>
</evidence>
<dbReference type="GO" id="GO:0051539">
    <property type="term" value="F:4 iron, 4 sulfur cluster binding"/>
    <property type="evidence" value="ECO:0007669"/>
    <property type="project" value="UniProtKB-KW"/>
</dbReference>
<organism evidence="11 12">
    <name type="scientific">Lentibacter algarum</name>
    <dbReference type="NCBI Taxonomy" id="576131"/>
    <lineage>
        <taxon>Bacteria</taxon>
        <taxon>Pseudomonadati</taxon>
        <taxon>Pseudomonadota</taxon>
        <taxon>Alphaproteobacteria</taxon>
        <taxon>Rhodobacterales</taxon>
        <taxon>Roseobacteraceae</taxon>
        <taxon>Lentibacter</taxon>
    </lineage>
</organism>
<dbReference type="InterPro" id="IPR013542">
    <property type="entry name" value="QueG_DUF1730"/>
</dbReference>
<dbReference type="PROSITE" id="PS51379">
    <property type="entry name" value="4FE4S_FER_2"/>
    <property type="match status" value="1"/>
</dbReference>
<dbReference type="GeneID" id="78125634"/>
<feature type="active site" description="Proton donor" evidence="9">
    <location>
        <position position="132"/>
    </location>
</feature>
<dbReference type="AlphaFoldDB" id="A0A1H3MM05"/>
<keyword evidence="1 9" id="KW-0004">4Fe-4S</keyword>
<dbReference type="STRING" id="576131.SAMN05444486_103692"/>
<dbReference type="OrthoDB" id="9784571at2"/>
<evidence type="ECO:0000313" key="12">
    <source>
        <dbReference type="Proteomes" id="UP000199026"/>
    </source>
</evidence>
<proteinExistence type="inferred from homology"/>
<feature type="binding site" evidence="9">
    <location>
        <position position="239"/>
    </location>
    <ligand>
        <name>[4Fe-4S] cluster</name>
        <dbReference type="ChEBI" id="CHEBI:49883"/>
        <label>2</label>
    </ligand>
</feature>
<evidence type="ECO:0000256" key="9">
    <source>
        <dbReference type="HAMAP-Rule" id="MF_00916"/>
    </source>
</evidence>
<dbReference type="NCBIfam" id="TIGR00276">
    <property type="entry name" value="tRNA epoxyqueuosine(34) reductase QueG"/>
    <property type="match status" value="1"/>
</dbReference>
<dbReference type="InterPro" id="IPR004453">
    <property type="entry name" value="QueG"/>
</dbReference>
<comment type="catalytic activity">
    <reaction evidence="9">
        <text>epoxyqueuosine(34) in tRNA + AH2 = queuosine(34) in tRNA + A + H2O</text>
        <dbReference type="Rhea" id="RHEA:32159"/>
        <dbReference type="Rhea" id="RHEA-COMP:18571"/>
        <dbReference type="Rhea" id="RHEA-COMP:18582"/>
        <dbReference type="ChEBI" id="CHEBI:13193"/>
        <dbReference type="ChEBI" id="CHEBI:15377"/>
        <dbReference type="ChEBI" id="CHEBI:17499"/>
        <dbReference type="ChEBI" id="CHEBI:194431"/>
        <dbReference type="ChEBI" id="CHEBI:194443"/>
        <dbReference type="EC" id="1.17.99.6"/>
    </reaction>
</comment>
<accession>A0A1H3MM05</accession>
<evidence type="ECO:0000313" key="11">
    <source>
        <dbReference type="EMBL" id="SDY77543.1"/>
    </source>
</evidence>
<dbReference type="UniPathway" id="UPA00392"/>
<dbReference type="GO" id="GO:0046872">
    <property type="term" value="F:metal ion binding"/>
    <property type="evidence" value="ECO:0007669"/>
    <property type="project" value="UniProtKB-KW"/>
</dbReference>
<feature type="binding site" evidence="9">
    <location>
        <position position="242"/>
    </location>
    <ligand>
        <name>[4Fe-4S] cluster</name>
        <dbReference type="ChEBI" id="CHEBI:49883"/>
        <label>2</label>
    </ligand>
</feature>
<comment type="subcellular location">
    <subcellularLocation>
        <location evidence="9">Cytoplasm</location>
    </subcellularLocation>
</comment>
<feature type="binding site" evidence="9">
    <location>
        <begin position="239"/>
        <end position="240"/>
    </location>
    <ligand>
        <name>cob(II)alamin</name>
        <dbReference type="ChEBI" id="CHEBI:16304"/>
    </ligand>
</feature>
<dbReference type="GO" id="GO:0052693">
    <property type="term" value="F:epoxyqueuosine reductase activity"/>
    <property type="evidence" value="ECO:0007669"/>
    <property type="project" value="UniProtKB-UniRule"/>
</dbReference>
<keyword evidence="2 9" id="KW-0963">Cytoplasm</keyword>
<feature type="binding site" evidence="9">
    <location>
        <position position="192"/>
    </location>
    <ligand>
        <name>[4Fe-4S] cluster</name>
        <dbReference type="ChEBI" id="CHEBI:49883"/>
        <label>1</label>
    </ligand>
</feature>
<dbReference type="PANTHER" id="PTHR30002:SF4">
    <property type="entry name" value="EPOXYQUEUOSINE REDUCTASE"/>
    <property type="match status" value="1"/>
</dbReference>
<keyword evidence="4 9" id="KW-0479">Metal-binding</keyword>
<dbReference type="InterPro" id="IPR017900">
    <property type="entry name" value="4Fe4S_Fe_S_CS"/>
</dbReference>
<keyword evidence="3 9" id="KW-0819">tRNA processing</keyword>
<comment type="caution">
    <text evidence="9">Lacks conserved residue(s) required for the propagation of feature annotation.</text>
</comment>
<keyword evidence="8 9" id="KW-0411">Iron-sulfur</keyword>
<comment type="pathway">
    <text evidence="9">tRNA modification; tRNA-queuosine biosynthesis.</text>
</comment>
<dbReference type="GO" id="GO:0005737">
    <property type="term" value="C:cytoplasm"/>
    <property type="evidence" value="ECO:0007669"/>
    <property type="project" value="UniProtKB-SubCell"/>
</dbReference>
<feature type="domain" description="4Fe-4S ferredoxin-type" evidence="10">
    <location>
        <begin position="177"/>
        <end position="206"/>
    </location>
</feature>
<feature type="binding site" evidence="9">
    <location>
        <position position="189"/>
    </location>
    <ligand>
        <name>[4Fe-4S] cluster</name>
        <dbReference type="ChEBI" id="CHEBI:49883"/>
        <label>1</label>
    </ligand>
</feature>
<evidence type="ECO:0000256" key="3">
    <source>
        <dbReference type="ARBA" id="ARBA00022694"/>
    </source>
</evidence>
<keyword evidence="6 9" id="KW-0560">Oxidoreductase</keyword>
<evidence type="ECO:0000256" key="7">
    <source>
        <dbReference type="ARBA" id="ARBA00023004"/>
    </source>
</evidence>
<dbReference type="Gene3D" id="3.30.70.20">
    <property type="match status" value="1"/>
</dbReference>
<dbReference type="HAMAP" id="MF_00916">
    <property type="entry name" value="QueG"/>
    <property type="match status" value="1"/>
</dbReference>
<feature type="binding site" evidence="9">
    <location>
        <position position="214"/>
    </location>
    <ligand>
        <name>cob(II)alamin</name>
        <dbReference type="ChEBI" id="CHEBI:16304"/>
    </ligand>
</feature>
<dbReference type="RefSeq" id="WP_089893564.1">
    <property type="nucleotide sequence ID" value="NZ_CALJFH010000020.1"/>
</dbReference>
<evidence type="ECO:0000256" key="2">
    <source>
        <dbReference type="ARBA" id="ARBA00022490"/>
    </source>
</evidence>
<keyword evidence="5 9" id="KW-0671">Queuosine biosynthesis</keyword>
<protein>
    <recommendedName>
        <fullName evidence="9">Epoxyqueuosine reductase</fullName>
        <ecNumber evidence="9">1.17.99.6</ecNumber>
    </recommendedName>
    <alternativeName>
        <fullName evidence="9">Queuosine biosynthesis protein QueG</fullName>
    </alternativeName>
</protein>
<evidence type="ECO:0000259" key="10">
    <source>
        <dbReference type="PROSITE" id="PS51379"/>
    </source>
</evidence>
<dbReference type="SUPFAM" id="SSF46548">
    <property type="entry name" value="alpha-helical ferredoxin"/>
    <property type="match status" value="1"/>
</dbReference>
<feature type="binding site" evidence="9">
    <location>
        <position position="132"/>
    </location>
    <ligand>
        <name>cob(II)alamin</name>
        <dbReference type="ChEBI" id="CHEBI:16304"/>
    </ligand>
</feature>
<comment type="cofactor">
    <cofactor evidence="9">
        <name>cob(II)alamin</name>
        <dbReference type="ChEBI" id="CHEBI:16304"/>
    </cofactor>
</comment>
<feature type="binding site" evidence="9">
    <location>
        <position position="156"/>
    </location>
    <ligand>
        <name>cob(II)alamin</name>
        <dbReference type="ChEBI" id="CHEBI:16304"/>
    </ligand>
</feature>
<gene>
    <name evidence="9" type="primary">queG</name>
    <name evidence="11" type="ORF">SAMN05444486_103692</name>
</gene>
<comment type="cofactor">
    <cofactor evidence="9">
        <name>[4Fe-4S] cluster</name>
        <dbReference type="ChEBI" id="CHEBI:49883"/>
    </cofactor>
    <text evidence="9">Binds 2 [4Fe-4S] clusters per monomer.</text>
</comment>
<keyword evidence="7 9" id="KW-0408">Iron</keyword>
<feature type="binding site" evidence="9">
    <location>
        <position position="246"/>
    </location>
    <ligand>
        <name>[4Fe-4S] cluster</name>
        <dbReference type="ChEBI" id="CHEBI:49883"/>
        <label>1</label>
    </ligand>
</feature>
<comment type="subunit">
    <text evidence="9">Monomer.</text>
</comment>
<dbReference type="EC" id="1.17.99.6" evidence="9"/>
<evidence type="ECO:0000256" key="1">
    <source>
        <dbReference type="ARBA" id="ARBA00022485"/>
    </source>
</evidence>
<dbReference type="InterPro" id="IPR017896">
    <property type="entry name" value="4Fe4S_Fe-S-bd"/>
</dbReference>
<keyword evidence="9" id="KW-0170">Cobalt</keyword>
<feature type="binding site" evidence="9">
    <location>
        <position position="57"/>
    </location>
    <ligand>
        <name>cob(II)alamin</name>
        <dbReference type="ChEBI" id="CHEBI:16304"/>
    </ligand>
</feature>
<keyword evidence="12" id="KW-1185">Reference proteome</keyword>
<dbReference type="Proteomes" id="UP000199026">
    <property type="component" value="Unassembled WGS sequence"/>
</dbReference>
<evidence type="ECO:0000256" key="4">
    <source>
        <dbReference type="ARBA" id="ARBA00022723"/>
    </source>
</evidence>
<evidence type="ECO:0000256" key="5">
    <source>
        <dbReference type="ARBA" id="ARBA00022785"/>
    </source>
</evidence>
<feature type="binding site" evidence="9">
    <location>
        <position position="196"/>
    </location>
    <ligand>
        <name>[4Fe-4S] cluster</name>
        <dbReference type="ChEBI" id="CHEBI:49883"/>
        <label>2</label>
    </ligand>
</feature>
<feature type="binding site" evidence="9">
    <location>
        <position position="186"/>
    </location>
    <ligand>
        <name>[4Fe-4S] cluster</name>
        <dbReference type="ChEBI" id="CHEBI:49883"/>
        <label>1</label>
    </ligand>
</feature>
<keyword evidence="9" id="KW-0846">Cobalamin</keyword>
<comment type="function">
    <text evidence="9">Catalyzes the conversion of epoxyqueuosine (oQ) to queuosine (Q), which is a hypermodified base found in the wobble positions of tRNA(Asp), tRNA(Asn), tRNA(His) and tRNA(Tyr).</text>
</comment>
<dbReference type="PROSITE" id="PS00198">
    <property type="entry name" value="4FE4S_FER_1"/>
    <property type="match status" value="1"/>
</dbReference>
<evidence type="ECO:0000256" key="6">
    <source>
        <dbReference type="ARBA" id="ARBA00023002"/>
    </source>
</evidence>
<feature type="binding site" evidence="9">
    <location>
        <position position="167"/>
    </location>
    <ligand>
        <name>cob(II)alamin</name>
        <dbReference type="ChEBI" id="CHEBI:16304"/>
    </ligand>
</feature>
<dbReference type="PANTHER" id="PTHR30002">
    <property type="entry name" value="EPOXYQUEUOSINE REDUCTASE"/>
    <property type="match status" value="1"/>
</dbReference>
<comment type="similarity">
    <text evidence="9">Belongs to the QueG family.</text>
</comment>
<dbReference type="EMBL" id="FNPR01000003">
    <property type="protein sequence ID" value="SDY77543.1"/>
    <property type="molecule type" value="Genomic_DNA"/>
</dbReference>
<dbReference type="GO" id="GO:0031419">
    <property type="term" value="F:cobalamin binding"/>
    <property type="evidence" value="ECO:0007669"/>
    <property type="project" value="UniProtKB-KW"/>
</dbReference>
<reference evidence="11 12" key="1">
    <citation type="submission" date="2016-10" db="EMBL/GenBank/DDBJ databases">
        <authorList>
            <person name="de Groot N.N."/>
        </authorList>
    </citation>
    <scope>NUCLEOTIDE SEQUENCE [LARGE SCALE GENOMIC DNA]</scope>
    <source>
        <strain evidence="11 12">DSM 24677</strain>
    </source>
</reference>
<name>A0A1H3MM05_9RHOB</name>
<dbReference type="GO" id="GO:0008616">
    <property type="term" value="P:tRNA queuosine(34) biosynthetic process"/>
    <property type="evidence" value="ECO:0007669"/>
    <property type="project" value="UniProtKB-UniRule"/>
</dbReference>